<evidence type="ECO:0000256" key="2">
    <source>
        <dbReference type="ARBA" id="ARBA00009085"/>
    </source>
</evidence>
<keyword evidence="4" id="KW-0645">Protease</keyword>
<gene>
    <name evidence="10" type="ORF">PHLGIDRAFT_361006</name>
</gene>
<dbReference type="PROSITE" id="PS00973">
    <property type="entry name" value="USP_2"/>
    <property type="match status" value="1"/>
</dbReference>
<evidence type="ECO:0000313" key="11">
    <source>
        <dbReference type="Proteomes" id="UP000053257"/>
    </source>
</evidence>
<feature type="compositionally biased region" description="Acidic residues" evidence="8">
    <location>
        <begin position="837"/>
        <end position="849"/>
    </location>
</feature>
<dbReference type="PANTHER" id="PTHR21646:SF24">
    <property type="entry name" value="UBIQUITIN CARBOXYL-TERMINAL HYDROLASE"/>
    <property type="match status" value="1"/>
</dbReference>
<dbReference type="PROSITE" id="PS50235">
    <property type="entry name" value="USP_3"/>
    <property type="match status" value="1"/>
</dbReference>
<dbReference type="GO" id="GO:0016579">
    <property type="term" value="P:protein deubiquitination"/>
    <property type="evidence" value="ECO:0007669"/>
    <property type="project" value="InterPro"/>
</dbReference>
<keyword evidence="7" id="KW-0788">Thiol protease</keyword>
<dbReference type="EMBL" id="KN840474">
    <property type="protein sequence ID" value="KIP08809.1"/>
    <property type="molecule type" value="Genomic_DNA"/>
</dbReference>
<dbReference type="InterPro" id="IPR028889">
    <property type="entry name" value="USP"/>
</dbReference>
<evidence type="ECO:0000256" key="8">
    <source>
        <dbReference type="SAM" id="MobiDB-lite"/>
    </source>
</evidence>
<dbReference type="AlphaFoldDB" id="A0A0C3NU51"/>
<keyword evidence="11" id="KW-1185">Reference proteome</keyword>
<name>A0A0C3NU51_PHLG1</name>
<feature type="region of interest" description="Disordered" evidence="8">
    <location>
        <begin position="706"/>
        <end position="744"/>
    </location>
</feature>
<feature type="compositionally biased region" description="Low complexity" evidence="8">
    <location>
        <begin position="707"/>
        <end position="721"/>
    </location>
</feature>
<dbReference type="PANTHER" id="PTHR21646">
    <property type="entry name" value="UBIQUITIN CARBOXYL-TERMINAL HYDROLASE"/>
    <property type="match status" value="1"/>
</dbReference>
<evidence type="ECO:0000256" key="3">
    <source>
        <dbReference type="ARBA" id="ARBA00012759"/>
    </source>
</evidence>
<keyword evidence="6" id="KW-0378">Hydrolase</keyword>
<dbReference type="EC" id="3.4.19.12" evidence="3"/>
<protein>
    <recommendedName>
        <fullName evidence="3">ubiquitinyl hydrolase 1</fullName>
        <ecNumber evidence="3">3.4.19.12</ecNumber>
    </recommendedName>
</protein>
<dbReference type="Pfam" id="PF00443">
    <property type="entry name" value="UCH"/>
    <property type="match status" value="1"/>
</dbReference>
<reference evidence="10 11" key="1">
    <citation type="journal article" date="2014" name="PLoS Genet.">
        <title>Analysis of the Phlebiopsis gigantea genome, transcriptome and secretome provides insight into its pioneer colonization strategies of wood.</title>
        <authorList>
            <person name="Hori C."/>
            <person name="Ishida T."/>
            <person name="Igarashi K."/>
            <person name="Samejima M."/>
            <person name="Suzuki H."/>
            <person name="Master E."/>
            <person name="Ferreira P."/>
            <person name="Ruiz-Duenas F.J."/>
            <person name="Held B."/>
            <person name="Canessa P."/>
            <person name="Larrondo L.F."/>
            <person name="Schmoll M."/>
            <person name="Druzhinina I.S."/>
            <person name="Kubicek C.P."/>
            <person name="Gaskell J.A."/>
            <person name="Kersten P."/>
            <person name="St John F."/>
            <person name="Glasner J."/>
            <person name="Sabat G."/>
            <person name="Splinter BonDurant S."/>
            <person name="Syed K."/>
            <person name="Yadav J."/>
            <person name="Mgbeahuruike A.C."/>
            <person name="Kovalchuk A."/>
            <person name="Asiegbu F.O."/>
            <person name="Lackner G."/>
            <person name="Hoffmeister D."/>
            <person name="Rencoret J."/>
            <person name="Gutierrez A."/>
            <person name="Sun H."/>
            <person name="Lindquist E."/>
            <person name="Barry K."/>
            <person name="Riley R."/>
            <person name="Grigoriev I.V."/>
            <person name="Henrissat B."/>
            <person name="Kues U."/>
            <person name="Berka R.M."/>
            <person name="Martinez A.T."/>
            <person name="Covert S.F."/>
            <person name="Blanchette R.A."/>
            <person name="Cullen D."/>
        </authorList>
    </citation>
    <scope>NUCLEOTIDE SEQUENCE [LARGE SCALE GENOMIC DNA]</scope>
    <source>
        <strain evidence="10 11">11061_1 CR5-6</strain>
    </source>
</reference>
<evidence type="ECO:0000256" key="4">
    <source>
        <dbReference type="ARBA" id="ARBA00022670"/>
    </source>
</evidence>
<evidence type="ECO:0000259" key="9">
    <source>
        <dbReference type="PROSITE" id="PS50235"/>
    </source>
</evidence>
<feature type="domain" description="USP" evidence="9">
    <location>
        <begin position="1"/>
        <end position="688"/>
    </location>
</feature>
<dbReference type="Proteomes" id="UP000053257">
    <property type="component" value="Unassembled WGS sequence"/>
</dbReference>
<feature type="region of interest" description="Disordered" evidence="8">
    <location>
        <begin position="756"/>
        <end position="893"/>
    </location>
</feature>
<evidence type="ECO:0000256" key="6">
    <source>
        <dbReference type="ARBA" id="ARBA00022801"/>
    </source>
</evidence>
<dbReference type="OrthoDB" id="292964at2759"/>
<feature type="compositionally biased region" description="Polar residues" evidence="8">
    <location>
        <begin position="805"/>
        <end position="818"/>
    </location>
</feature>
<dbReference type="Gene3D" id="3.90.70.10">
    <property type="entry name" value="Cysteine proteinases"/>
    <property type="match status" value="2"/>
</dbReference>
<dbReference type="InterPro" id="IPR001394">
    <property type="entry name" value="Peptidase_C19_UCH"/>
</dbReference>
<keyword evidence="5" id="KW-0833">Ubl conjugation pathway</keyword>
<evidence type="ECO:0000256" key="5">
    <source>
        <dbReference type="ARBA" id="ARBA00022786"/>
    </source>
</evidence>
<dbReference type="InterPro" id="IPR018200">
    <property type="entry name" value="USP_CS"/>
</dbReference>
<comment type="similarity">
    <text evidence="2">Belongs to the peptidase C19 family.</text>
</comment>
<organism evidence="10 11">
    <name type="scientific">Phlebiopsis gigantea (strain 11061_1 CR5-6)</name>
    <name type="common">White-rot fungus</name>
    <name type="synonym">Peniophora gigantea</name>
    <dbReference type="NCBI Taxonomy" id="745531"/>
    <lineage>
        <taxon>Eukaryota</taxon>
        <taxon>Fungi</taxon>
        <taxon>Dikarya</taxon>
        <taxon>Basidiomycota</taxon>
        <taxon>Agaricomycotina</taxon>
        <taxon>Agaricomycetes</taxon>
        <taxon>Polyporales</taxon>
        <taxon>Phanerochaetaceae</taxon>
        <taxon>Phlebiopsis</taxon>
    </lineage>
</organism>
<dbReference type="SUPFAM" id="SSF54001">
    <property type="entry name" value="Cysteine proteinases"/>
    <property type="match status" value="1"/>
</dbReference>
<comment type="catalytic activity">
    <reaction evidence="1">
        <text>Thiol-dependent hydrolysis of ester, thioester, amide, peptide and isopeptide bonds formed by the C-terminal Gly of ubiquitin (a 76-residue protein attached to proteins as an intracellular targeting signal).</text>
        <dbReference type="EC" id="3.4.19.12"/>
    </reaction>
</comment>
<evidence type="ECO:0000256" key="7">
    <source>
        <dbReference type="ARBA" id="ARBA00022807"/>
    </source>
</evidence>
<dbReference type="GO" id="GO:0006508">
    <property type="term" value="P:proteolysis"/>
    <property type="evidence" value="ECO:0007669"/>
    <property type="project" value="UniProtKB-KW"/>
</dbReference>
<evidence type="ECO:0000256" key="1">
    <source>
        <dbReference type="ARBA" id="ARBA00000707"/>
    </source>
</evidence>
<dbReference type="InterPro" id="IPR050185">
    <property type="entry name" value="Ub_carboxyl-term_hydrolase"/>
</dbReference>
<evidence type="ECO:0000313" key="10">
    <source>
        <dbReference type="EMBL" id="KIP08809.1"/>
    </source>
</evidence>
<dbReference type="InterPro" id="IPR038765">
    <property type="entry name" value="Papain-like_cys_pep_sf"/>
</dbReference>
<dbReference type="STRING" id="745531.A0A0C3NU51"/>
<sequence length="893" mass="100514">MNSAIQCLVHTPELSDYFLTGVFEKELNPDNPLGMHGAIAQAFGALLKRIWSPTSAATSYSPRDFKSVLARFAPQFSGYQQHDSQELVAFLLDGLHEDLNRVLKKPYVEKPDWEGGGDKELVALAKESWNGYMKRNDSVIVDLFQGQYQSTLVCPECNKVSITFDPFMYLTLPLPVQKKWKHVIHYIPWDVQKPHLRVPVEINRDSSFKDLRVLLGRWFETHPENLVTLEIFNNRFYKNLDDNTIVGDMQDNDVIVCYELPCNGQQSRTFKRTPEDPIILPVFLGETSTRPRMSYGGPTISYFGWPFLVPVYAEEAKSVDAVYDLIMDRLQRWTTQVRDLHHWEPSTRSTPMEEIPIPLSTTAVETVTEIQENGDVVTVQETAVPEEGDIVDEKSLVIQEQDYELMDASDDNVLHRIGFKRGLFQPLVSYINDSYGCGHGGLQTSKTEPLYQRAEGADEENPYLLRDGDVLLAEFDEHAKAYYFGESSKFESSTWFVWEEFVHPEVQSARKATAVKKARGISLQDCLDEFTKEEQLGEDDLWYCPQCKKHQQATKRFDLWSVPDVLVVHLKRFSNSRILRDKIDTFVEFPLTGLDLTSMIGERKVANNLAAAGEDLLALGLDDTEEPLVYDLFAVDEHLGGLGGGHYRAYAYNTTDDTWYHFDDSYVSRARPEAAVNQNAYLLFYRRRTSRPLGGKTHHIVEAARQAADPVPAPSESPSAPKVEETQLPTPPADDDIVPVQNGSKVPSFSHLIHSIPSEQGWRPPAASVSEYWETSSTSPASTPPPLDDILDPPSFEDSQLDPLVTSNLTPLELSTPQFDFPDPVSRGSPSSVQAEFDQDQDGDFDSDGFDTKEPPEPWYDDPAPDIVPEDVTGPGGEVKAPGEKETTQNAVS</sequence>
<dbReference type="HOGENOM" id="CLU_001060_7_1_1"/>
<proteinExistence type="inferred from homology"/>
<dbReference type="GO" id="GO:0004843">
    <property type="term" value="F:cysteine-type deubiquitinase activity"/>
    <property type="evidence" value="ECO:0007669"/>
    <property type="project" value="UniProtKB-EC"/>
</dbReference>
<accession>A0A0C3NU51</accession>